<reference evidence="2 3" key="1">
    <citation type="submission" date="2020-07" db="EMBL/GenBank/DDBJ databases">
        <title>Sequencing the genomes of 1000 actinobacteria strains.</title>
        <authorList>
            <person name="Klenk H.-P."/>
        </authorList>
    </citation>
    <scope>NUCLEOTIDE SEQUENCE [LARGE SCALE GENOMIC DNA]</scope>
    <source>
        <strain evidence="2 3">DSM 29531</strain>
    </source>
</reference>
<proteinExistence type="predicted"/>
<evidence type="ECO:0000259" key="1">
    <source>
        <dbReference type="PROSITE" id="PS51186"/>
    </source>
</evidence>
<dbReference type="Gene3D" id="3.40.630.30">
    <property type="match status" value="1"/>
</dbReference>
<dbReference type="RefSeq" id="WP_179483282.1">
    <property type="nucleotide sequence ID" value="NZ_JACCFW010000001.1"/>
</dbReference>
<evidence type="ECO:0000313" key="3">
    <source>
        <dbReference type="Proteomes" id="UP000571817"/>
    </source>
</evidence>
<dbReference type="SUPFAM" id="SSF55729">
    <property type="entry name" value="Acyl-CoA N-acyltransferases (Nat)"/>
    <property type="match status" value="1"/>
</dbReference>
<dbReference type="GO" id="GO:0016747">
    <property type="term" value="F:acyltransferase activity, transferring groups other than amino-acyl groups"/>
    <property type="evidence" value="ECO:0007669"/>
    <property type="project" value="InterPro"/>
</dbReference>
<dbReference type="AlphaFoldDB" id="A0A853DMH3"/>
<dbReference type="InterPro" id="IPR016181">
    <property type="entry name" value="Acyl_CoA_acyltransferase"/>
</dbReference>
<accession>A0A853DMH3</accession>
<dbReference type="GO" id="GO:0005840">
    <property type="term" value="C:ribosome"/>
    <property type="evidence" value="ECO:0007669"/>
    <property type="project" value="UniProtKB-KW"/>
</dbReference>
<dbReference type="PROSITE" id="PS51186">
    <property type="entry name" value="GNAT"/>
    <property type="match status" value="1"/>
</dbReference>
<dbReference type="EMBL" id="JACCFW010000001">
    <property type="protein sequence ID" value="NYJ76194.1"/>
    <property type="molecule type" value="Genomic_DNA"/>
</dbReference>
<sequence length="190" mass="20729">MLVTTTTLQITIWPPARTVELPPGARIDRVGTTTPEFARWLYAAVGGPWRWTDRLEWTREQWAEELSRPGAELHVLYVDGAPAGYAQLAAVVEADASSVEILHFGLLMHAVGRGLGRALLTYAIEAGWTLPDRHALPATGRVWLHTCDLDGPHALANYRARGFEVVARATAEEERPAEPLGAWVSAGGTT</sequence>
<keyword evidence="2" id="KW-0689">Ribosomal protein</keyword>
<organism evidence="2 3">
    <name type="scientific">Allobranchiibius huperziae</name>
    <dbReference type="NCBI Taxonomy" id="1874116"/>
    <lineage>
        <taxon>Bacteria</taxon>
        <taxon>Bacillati</taxon>
        <taxon>Actinomycetota</taxon>
        <taxon>Actinomycetes</taxon>
        <taxon>Micrococcales</taxon>
        <taxon>Dermacoccaceae</taxon>
        <taxon>Allobranchiibius</taxon>
    </lineage>
</organism>
<feature type="domain" description="N-acetyltransferase" evidence="1">
    <location>
        <begin position="25"/>
        <end position="178"/>
    </location>
</feature>
<dbReference type="Proteomes" id="UP000571817">
    <property type="component" value="Unassembled WGS sequence"/>
</dbReference>
<keyword evidence="3" id="KW-1185">Reference proteome</keyword>
<dbReference type="Pfam" id="PF00583">
    <property type="entry name" value="Acetyltransf_1"/>
    <property type="match status" value="1"/>
</dbReference>
<keyword evidence="2" id="KW-0687">Ribonucleoprotein</keyword>
<name>A0A853DMH3_9MICO</name>
<evidence type="ECO:0000313" key="2">
    <source>
        <dbReference type="EMBL" id="NYJ76194.1"/>
    </source>
</evidence>
<dbReference type="InterPro" id="IPR000182">
    <property type="entry name" value="GNAT_dom"/>
</dbReference>
<comment type="caution">
    <text evidence="2">The sequence shown here is derived from an EMBL/GenBank/DDBJ whole genome shotgun (WGS) entry which is preliminary data.</text>
</comment>
<gene>
    <name evidence="2" type="ORF">HNR15_003157</name>
</gene>
<protein>
    <submittedName>
        <fullName evidence="2">Ribosomal protein S18 acetylase RimI-like enzyme</fullName>
    </submittedName>
</protein>